<comment type="caution">
    <text evidence="2">The sequence shown here is derived from an EMBL/GenBank/DDBJ whole genome shotgun (WGS) entry which is preliminary data.</text>
</comment>
<name>A0ABR1FWY4_AURAN</name>
<organism evidence="2 3">
    <name type="scientific">Aureococcus anophagefferens</name>
    <name type="common">Harmful bloom alga</name>
    <dbReference type="NCBI Taxonomy" id="44056"/>
    <lineage>
        <taxon>Eukaryota</taxon>
        <taxon>Sar</taxon>
        <taxon>Stramenopiles</taxon>
        <taxon>Ochrophyta</taxon>
        <taxon>Pelagophyceae</taxon>
        <taxon>Pelagomonadales</taxon>
        <taxon>Pelagomonadaceae</taxon>
        <taxon>Aureococcus</taxon>
    </lineage>
</organism>
<evidence type="ECO:0000313" key="3">
    <source>
        <dbReference type="Proteomes" id="UP001363151"/>
    </source>
</evidence>
<dbReference type="PANTHER" id="PTHR38130">
    <property type="entry name" value="EF-HAND DOMAIN-CONTAINING PROTEIN"/>
    <property type="match status" value="1"/>
</dbReference>
<dbReference type="EMBL" id="JBBJCI010000211">
    <property type="protein sequence ID" value="KAK7240495.1"/>
    <property type="molecule type" value="Genomic_DNA"/>
</dbReference>
<dbReference type="PANTHER" id="PTHR38130:SF1">
    <property type="entry name" value="EF-HAND DOMAIN-CONTAINING PROTEIN"/>
    <property type="match status" value="1"/>
</dbReference>
<evidence type="ECO:0000313" key="2">
    <source>
        <dbReference type="EMBL" id="KAK7240495.1"/>
    </source>
</evidence>
<protein>
    <submittedName>
        <fullName evidence="2">Uncharacterized protein</fullName>
    </submittedName>
</protein>
<gene>
    <name evidence="2" type="ORF">SO694_00111013</name>
</gene>
<sequence length="399" mass="44488">MDDRFMTMSLGSKGPATIPNHPRKPRECVTNRVDDIEGAQSELKYLRYTSRRPNFYVTDDIDGSHPMKLHPRGVGGVDRLAETDVEGSKPRPLHFKTERHVNPLCPEYTLPSCALDMPPVPKFVRDGYGISDIEGTAPRRRFRFAQRETYDVKDIEGAQAGWRPRHERVRREGPPMDSLNVKDINDIGFKTTRVTDPLRPTHRINGMEVKDDMVRTMPKKLPKPHDGPTLSLYTDDIEGARCGWKPPHEMQPPLEKRRHFRNTNYIGDITGAQPDTVKHSIRTQRETNPLHPAYRSLDGDLLGDPTQPDFTHIFAHLMPEGAAPRRAAPAAVDRFVLTSADGRPRVPTGGSDRPRTNVSRGASNSRGGTASGIRMATPSMKREAAQAAADKAAVLALPA</sequence>
<feature type="region of interest" description="Disordered" evidence="1">
    <location>
        <begin position="338"/>
        <end position="385"/>
    </location>
</feature>
<keyword evidence="3" id="KW-1185">Reference proteome</keyword>
<accession>A0ABR1FWY4</accession>
<feature type="region of interest" description="Disordered" evidence="1">
    <location>
        <begin position="1"/>
        <end position="25"/>
    </location>
</feature>
<reference evidence="2 3" key="1">
    <citation type="submission" date="2024-03" db="EMBL/GenBank/DDBJ databases">
        <title>Aureococcus anophagefferens CCMP1851 and Kratosvirus quantuckense: Draft genome of a second virus-susceptible host strain in the model system.</title>
        <authorList>
            <person name="Chase E."/>
            <person name="Truchon A.R."/>
            <person name="Schepens W."/>
            <person name="Wilhelm S.W."/>
        </authorList>
    </citation>
    <scope>NUCLEOTIDE SEQUENCE [LARGE SCALE GENOMIC DNA]</scope>
    <source>
        <strain evidence="2 3">CCMP1851</strain>
    </source>
</reference>
<dbReference type="Proteomes" id="UP001363151">
    <property type="component" value="Unassembled WGS sequence"/>
</dbReference>
<proteinExistence type="predicted"/>
<feature type="compositionally biased region" description="Polar residues" evidence="1">
    <location>
        <begin position="356"/>
        <end position="368"/>
    </location>
</feature>
<evidence type="ECO:0000256" key="1">
    <source>
        <dbReference type="SAM" id="MobiDB-lite"/>
    </source>
</evidence>